<keyword evidence="2" id="KW-0732">Signal</keyword>
<proteinExistence type="predicted"/>
<evidence type="ECO:0000256" key="2">
    <source>
        <dbReference type="SAM" id="SignalP"/>
    </source>
</evidence>
<dbReference type="Gene3D" id="2.160.20.10">
    <property type="entry name" value="Single-stranded right-handed beta-helix, Pectin lyase-like"/>
    <property type="match status" value="1"/>
</dbReference>
<dbReference type="InterPro" id="IPR011050">
    <property type="entry name" value="Pectin_lyase_fold/virulence"/>
</dbReference>
<dbReference type="Gene3D" id="1.10.101.10">
    <property type="entry name" value="PGBD-like superfamily/PGBD"/>
    <property type="match status" value="2"/>
</dbReference>
<organism evidence="4 5">
    <name type="scientific">Candidatus Yanofskybacteria bacterium RIFCSPLOWO2_12_FULL_43_11b</name>
    <dbReference type="NCBI Taxonomy" id="1802710"/>
    <lineage>
        <taxon>Bacteria</taxon>
        <taxon>Candidatus Yanofskyibacteriota</taxon>
    </lineage>
</organism>
<evidence type="ECO:0000313" key="5">
    <source>
        <dbReference type="Proteomes" id="UP000177745"/>
    </source>
</evidence>
<feature type="compositionally biased region" description="Pro residues" evidence="1">
    <location>
        <begin position="1140"/>
        <end position="1154"/>
    </location>
</feature>
<feature type="domain" description="Peptidoglycan binding-like" evidence="3">
    <location>
        <begin position="1293"/>
        <end position="1347"/>
    </location>
</feature>
<reference evidence="4 5" key="1">
    <citation type="journal article" date="2016" name="Nat. Commun.">
        <title>Thousands of microbial genomes shed light on interconnected biogeochemical processes in an aquifer system.</title>
        <authorList>
            <person name="Anantharaman K."/>
            <person name="Brown C.T."/>
            <person name="Hug L.A."/>
            <person name="Sharon I."/>
            <person name="Castelle C.J."/>
            <person name="Probst A.J."/>
            <person name="Thomas B.C."/>
            <person name="Singh A."/>
            <person name="Wilkins M.J."/>
            <person name="Karaoz U."/>
            <person name="Brodie E.L."/>
            <person name="Williams K.H."/>
            <person name="Hubbard S.S."/>
            <person name="Banfield J.F."/>
        </authorList>
    </citation>
    <scope>NUCLEOTIDE SEQUENCE [LARGE SCALE GENOMIC DNA]</scope>
</reference>
<dbReference type="InterPro" id="IPR012334">
    <property type="entry name" value="Pectin_lyas_fold"/>
</dbReference>
<feature type="region of interest" description="Disordered" evidence="1">
    <location>
        <begin position="1124"/>
        <end position="1156"/>
    </location>
</feature>
<feature type="chain" id="PRO_5009535782" description="Peptidoglycan binding-like domain-containing protein" evidence="2">
    <location>
        <begin position="37"/>
        <end position="1401"/>
    </location>
</feature>
<gene>
    <name evidence="4" type="ORF">A3G51_03520</name>
</gene>
<comment type="caution">
    <text evidence="4">The sequence shown here is derived from an EMBL/GenBank/DDBJ whole genome shotgun (WGS) entry which is preliminary data.</text>
</comment>
<name>A0A1F8H9Z8_9BACT</name>
<feature type="signal peptide" evidence="2">
    <location>
        <begin position="1"/>
        <end position="36"/>
    </location>
</feature>
<protein>
    <recommendedName>
        <fullName evidence="3">Peptidoglycan binding-like domain-containing protein</fullName>
    </recommendedName>
</protein>
<dbReference type="InterPro" id="IPR036365">
    <property type="entry name" value="PGBD-like_sf"/>
</dbReference>
<dbReference type="InterPro" id="IPR002477">
    <property type="entry name" value="Peptidoglycan-bd-like"/>
</dbReference>
<dbReference type="Proteomes" id="UP000177745">
    <property type="component" value="Unassembled WGS sequence"/>
</dbReference>
<evidence type="ECO:0000256" key="1">
    <source>
        <dbReference type="SAM" id="MobiDB-lite"/>
    </source>
</evidence>
<evidence type="ECO:0000259" key="3">
    <source>
        <dbReference type="Pfam" id="PF01471"/>
    </source>
</evidence>
<evidence type="ECO:0000313" key="4">
    <source>
        <dbReference type="EMBL" id="OGN34427.1"/>
    </source>
</evidence>
<feature type="compositionally biased region" description="Gly residues" evidence="1">
    <location>
        <begin position="1126"/>
        <end position="1135"/>
    </location>
</feature>
<feature type="domain" description="Peptidoglycan binding-like" evidence="3">
    <location>
        <begin position="1183"/>
        <end position="1238"/>
    </location>
</feature>
<sequence>MTRDALFKLSKRGTVAGFIFISALMGGFFVAAPASAATINVPADYSTIQAAIDAASNGDTISVAAGTYSVPDYANRIIINKELHILGVSSATSIIECDASITTATSGACVTVQADNVTIENVYIKTLGSDATERRVLDVALKGSAIDPNLLYNNFTLLNSHIAATRRAGFVGGSNMTFQGNIIDLINGDRNSFQFSSVAGTTLIESNTFNGGPSGKAAMLFEGLGAGPFYHDSIRILNNISDSHSQFALFNMNALSNVDILIQGNSVDHQSGNGSSVILFGLMSASGFNSFHVDQNTFTNNNDTRLAVYVDYAYGGPFEPADDFILVTDNTFNMSGTWGKPTDTVHASYPVGYSAGAPAGMTLAKFSIDPPSAITINSATIVLDADADLNGIVNIGDGVLVEVNLDNDDGGCADAGTTVTADLRKYGGYADAVLYCTEDNGGTGDVFSANIFVADAGAFGIDVAGAADASKVTLTYGDNDDAPVSIDTGALTEAVDTIAPAFGDTDPLQIFKQDGDDPATVTTVWYYYDGDSFRMRVTAAAESDGNPLASVKVCLAGVNDDDPEYECSTEDFDTDDYYATFGLVDLPDNDIAWELNESIGYFPETSGGYVMNIELTDDVGNMTVSALPAQMFVAAFGIDPKQLNGALNNDATTDWSAISDFTDVPELVFSAHEYDEELDEYTDIEIGRLTLGNAENHINLTDQATITGLSNFGTNLTISGEEIRIDSSALEALNLPAELRMRVDTANRPGLVVKGNDGTVRGYVSNNTTEEVSISWNEEICDEEENCELAEYSHTLGGFSWDGESQTLIFTTTGFSEFETDNDPPTVSALGNGSEDYVIPSGSSVGMTFSERLSAAGKTAVENAISAGADHEPGGYEWSDDSGLTITGNAEFDITFANDVIADVADAVGNEANNLLFIDSAFDEGQQEGGADVETDTDGDEIVILDDDAANGITIPEGVDDVTINVNNLIGDDGNGVLPEITISAATSVGNVTVSIPDEVTVSGGAAWSGIINAPTVKANDSVSGVDGTVESVIEVGFGNTELTFNKGIRIIIEGKAGKRIGYSHGGPFTEITSTCADDSQTTGDALAAGADCKIDVGSDLAVWTKHFSSFAVFTASVPSPTPVVSGGGGGGGGSWTPPVSTPAPVPSPTPSPQVLPASKKISPTPNPNVPFLFSRNLYLGLQGEDVKSLQELLTRKGVYTGPVTGYFGSLTQSAVKAYQLKYGILATGYVGPVTISSLNTISISKAVPAASKPQIAKNSNGNLGAEILTQFKSGKSPVLPVKFSRYLRFGLQGEDVKSLQELLTREGVYTGPVTGYFGSLTLAGVKAYQTRYGIPATGYVGPLTLSSINILQSSFSPIASSSEKQEPLRQILNQKIKSILNRFLTSSLQALIGLADTFRR</sequence>
<dbReference type="SUPFAM" id="SSF47090">
    <property type="entry name" value="PGBD-like"/>
    <property type="match status" value="2"/>
</dbReference>
<dbReference type="InterPro" id="IPR036366">
    <property type="entry name" value="PGBDSf"/>
</dbReference>
<dbReference type="SUPFAM" id="SSF51126">
    <property type="entry name" value="Pectin lyase-like"/>
    <property type="match status" value="1"/>
</dbReference>
<dbReference type="Pfam" id="PF01471">
    <property type="entry name" value="PG_binding_1"/>
    <property type="match status" value="2"/>
</dbReference>
<accession>A0A1F8H9Z8</accession>
<dbReference type="EMBL" id="MGKY01000001">
    <property type="protein sequence ID" value="OGN34427.1"/>
    <property type="molecule type" value="Genomic_DNA"/>
</dbReference>